<dbReference type="InterPro" id="IPR036568">
    <property type="entry name" value="GGCT-like_sf"/>
</dbReference>
<organism evidence="7">
    <name type="scientific">Cucumis melo</name>
    <name type="common">Muskmelon</name>
    <dbReference type="NCBI Taxonomy" id="3656"/>
    <lineage>
        <taxon>Eukaryota</taxon>
        <taxon>Viridiplantae</taxon>
        <taxon>Streptophyta</taxon>
        <taxon>Embryophyta</taxon>
        <taxon>Tracheophyta</taxon>
        <taxon>Spermatophyta</taxon>
        <taxon>Magnoliopsida</taxon>
        <taxon>eudicotyledons</taxon>
        <taxon>Gunneridae</taxon>
        <taxon>Pentapetalae</taxon>
        <taxon>rosids</taxon>
        <taxon>fabids</taxon>
        <taxon>Cucurbitales</taxon>
        <taxon>Cucurbitaceae</taxon>
        <taxon>Benincaseae</taxon>
        <taxon>Cucumis</taxon>
    </lineage>
</organism>
<dbReference type="Gene3D" id="3.10.490.10">
    <property type="entry name" value="Gamma-glutamyl cyclotransferase-like"/>
    <property type="match status" value="1"/>
</dbReference>
<dbReference type="InterPro" id="IPR009288">
    <property type="entry name" value="AIG2-like_dom"/>
</dbReference>
<dbReference type="Gramene" id="MELO3C011170.2.1">
    <property type="protein sequence ID" value="MELO3C011170.2.1"/>
    <property type="gene ID" value="MELO3C011170.2"/>
</dbReference>
<comment type="function">
    <text evidence="1">Putative gamma-glutamylcyclotransferase.</text>
</comment>
<evidence type="ECO:0000256" key="3">
    <source>
        <dbReference type="ARBA" id="ARBA00022679"/>
    </source>
</evidence>
<evidence type="ECO:0000256" key="2">
    <source>
        <dbReference type="ARBA" id="ARBA00008861"/>
    </source>
</evidence>
<dbReference type="CDD" id="cd06661">
    <property type="entry name" value="GGCT_like"/>
    <property type="match status" value="1"/>
</dbReference>
<evidence type="ECO:0000256" key="1">
    <source>
        <dbReference type="ARBA" id="ARBA00002782"/>
    </source>
</evidence>
<dbReference type="PANTHER" id="PTHR31544">
    <property type="entry name" value="AIG2-LIKE PROTEIN D"/>
    <property type="match status" value="1"/>
</dbReference>
<protein>
    <recommendedName>
        <fullName evidence="5">Putative gamma-glutamylcyclotransferase</fullName>
    </recommendedName>
</protein>
<comment type="similarity">
    <text evidence="2">Belongs to the gamma-glutamylcyclotransferase family.</text>
</comment>
<dbReference type="GO" id="GO:0016746">
    <property type="term" value="F:acyltransferase activity"/>
    <property type="evidence" value="ECO:0007669"/>
    <property type="project" value="UniProtKB-KW"/>
</dbReference>
<dbReference type="AlphaFoldDB" id="A0A9I9D0I5"/>
<dbReference type="Gene3D" id="6.10.250.210">
    <property type="match status" value="1"/>
</dbReference>
<dbReference type="InterPro" id="IPR045038">
    <property type="entry name" value="AIG2-like"/>
</dbReference>
<name>A0A9I9D0I5_CUCME</name>
<evidence type="ECO:0000256" key="5">
    <source>
        <dbReference type="ARBA" id="ARBA00030602"/>
    </source>
</evidence>
<dbReference type="Pfam" id="PF06094">
    <property type="entry name" value="GGACT"/>
    <property type="match status" value="1"/>
</dbReference>
<evidence type="ECO:0000259" key="6">
    <source>
        <dbReference type="Pfam" id="PF06094"/>
    </source>
</evidence>
<proteinExistence type="inferred from homology"/>
<dbReference type="PANTHER" id="PTHR31544:SF2">
    <property type="entry name" value="AIG2-LIKE PROTEIN D"/>
    <property type="match status" value="1"/>
</dbReference>
<dbReference type="SUPFAM" id="SSF110857">
    <property type="entry name" value="Gamma-glutamyl cyclotransferase-like"/>
    <property type="match status" value="1"/>
</dbReference>
<keyword evidence="3" id="KW-0808">Transferase</keyword>
<feature type="domain" description="Gamma-glutamylcyclotransferase AIG2-like" evidence="6">
    <location>
        <begin position="57"/>
        <end position="169"/>
    </location>
</feature>
<accession>A0A9I9D0I5</accession>
<evidence type="ECO:0000313" key="7">
    <source>
        <dbReference type="EnsemblPlants" id="MELO3C011170.2.1"/>
    </source>
</evidence>
<reference evidence="7" key="1">
    <citation type="submission" date="2023-03" db="UniProtKB">
        <authorList>
            <consortium name="EnsemblPlants"/>
        </authorList>
    </citation>
    <scope>IDENTIFICATION</scope>
</reference>
<sequence>LFFFSDPTNFQIFGSNKSPNSSRGILSSLRTMSSIAPSTVVVAPPPHSDQPDSLHNVFVYGTLLADDILRVLLKRIPQSSSAVLHGYQRFSIRGRVYPAILPVENERVTGKVLFGITNPELYILDMFEDVEYEKSVVEASLLDGSEKLRALTYVWNNNRYPGFLYGEWNFEEWKQSRMDEFVQMTGRFVEELQLPEPKSRVATYESFYHKEGGDSPLIT</sequence>
<dbReference type="InterPro" id="IPR013024">
    <property type="entry name" value="GGCT-like"/>
</dbReference>
<dbReference type="EnsemblPlants" id="MELO3C011170.2.1">
    <property type="protein sequence ID" value="MELO3C011170.2.1"/>
    <property type="gene ID" value="MELO3C011170.2"/>
</dbReference>
<evidence type="ECO:0000256" key="4">
    <source>
        <dbReference type="ARBA" id="ARBA00023315"/>
    </source>
</evidence>
<keyword evidence="4" id="KW-0012">Acyltransferase</keyword>